<name>A0A316GBX9_9RHOB</name>
<accession>A0A316GBX9</accession>
<dbReference type="AlphaFoldDB" id="A0A316GBX9"/>
<evidence type="ECO:0000313" key="3">
    <source>
        <dbReference type="Proteomes" id="UP000245390"/>
    </source>
</evidence>
<dbReference type="Proteomes" id="UP000245390">
    <property type="component" value="Unassembled WGS sequence"/>
</dbReference>
<keyword evidence="1" id="KW-0472">Membrane</keyword>
<gene>
    <name evidence="2" type="ORF">C8D95_101231</name>
</gene>
<keyword evidence="1" id="KW-0812">Transmembrane</keyword>
<dbReference type="EMBL" id="QGGV01000001">
    <property type="protein sequence ID" value="PWK58418.1"/>
    <property type="molecule type" value="Genomic_DNA"/>
</dbReference>
<organism evidence="2 3">
    <name type="scientific">Silicimonas algicola</name>
    <dbReference type="NCBI Taxonomy" id="1826607"/>
    <lineage>
        <taxon>Bacteria</taxon>
        <taxon>Pseudomonadati</taxon>
        <taxon>Pseudomonadota</taxon>
        <taxon>Alphaproteobacteria</taxon>
        <taxon>Rhodobacterales</taxon>
        <taxon>Paracoccaceae</taxon>
    </lineage>
</organism>
<comment type="caution">
    <text evidence="2">The sequence shown here is derived from an EMBL/GenBank/DDBJ whole genome shotgun (WGS) entry which is preliminary data.</text>
</comment>
<evidence type="ECO:0008006" key="4">
    <source>
        <dbReference type="Google" id="ProtNLM"/>
    </source>
</evidence>
<evidence type="ECO:0000313" key="2">
    <source>
        <dbReference type="EMBL" id="PWK58418.1"/>
    </source>
</evidence>
<feature type="transmembrane region" description="Helical" evidence="1">
    <location>
        <begin position="60"/>
        <end position="79"/>
    </location>
</feature>
<protein>
    <recommendedName>
        <fullName evidence="4">Ferrochelatase</fullName>
    </recommendedName>
</protein>
<proteinExistence type="predicted"/>
<evidence type="ECO:0000256" key="1">
    <source>
        <dbReference type="SAM" id="Phobius"/>
    </source>
</evidence>
<reference evidence="2 3" key="1">
    <citation type="submission" date="2018-05" db="EMBL/GenBank/DDBJ databases">
        <title>Genomic Encyclopedia of Type Strains, Phase IV (KMG-IV): sequencing the most valuable type-strain genomes for metagenomic binning, comparative biology and taxonomic classification.</title>
        <authorList>
            <person name="Goeker M."/>
        </authorList>
    </citation>
    <scope>NUCLEOTIDE SEQUENCE [LARGE SCALE GENOMIC DNA]</scope>
    <source>
        <strain evidence="2 3">DSM 103371</strain>
    </source>
</reference>
<keyword evidence="3" id="KW-1185">Reference proteome</keyword>
<sequence>MSDRSKKAGGVAKRDGKVKFKSTALIVAMCFSVAAAPVFAGGMAEPVMEPEVIAEESSSSGGFIIPLLLLAIIVAIATADDGGTSGEVF</sequence>
<keyword evidence="1" id="KW-1133">Transmembrane helix</keyword>
<feature type="transmembrane region" description="Helical" evidence="1">
    <location>
        <begin position="20"/>
        <end position="40"/>
    </location>
</feature>